<dbReference type="InterPro" id="IPR006094">
    <property type="entry name" value="Oxid_FAD_bind_N"/>
</dbReference>
<keyword evidence="4" id="KW-0274">FAD</keyword>
<evidence type="ECO:0000256" key="3">
    <source>
        <dbReference type="ARBA" id="ARBA00022630"/>
    </source>
</evidence>
<dbReference type="Pfam" id="PF02913">
    <property type="entry name" value="FAD-oxidase_C"/>
    <property type="match status" value="1"/>
</dbReference>
<keyword evidence="6" id="KW-0560">Oxidoreductase</keyword>
<dbReference type="Proteomes" id="UP001189663">
    <property type="component" value="Unassembled WGS sequence"/>
</dbReference>
<evidence type="ECO:0000313" key="6">
    <source>
        <dbReference type="EMBL" id="CAJ0796983.1"/>
    </source>
</evidence>
<dbReference type="FunFam" id="1.10.45.10:FF:000001">
    <property type="entry name" value="D-lactate dehydrogenase mitochondrial"/>
    <property type="match status" value="1"/>
</dbReference>
<dbReference type="Gene3D" id="3.30.70.2740">
    <property type="match status" value="1"/>
</dbReference>
<dbReference type="PANTHER" id="PTHR43716">
    <property type="entry name" value="D-2-HYDROXYGLUTARATE DEHYDROGENASE, MITOCHONDRIAL"/>
    <property type="match status" value="1"/>
</dbReference>
<dbReference type="EC" id="1.-.-.-" evidence="6"/>
<feature type="domain" description="FAD-binding PCMH-type" evidence="5">
    <location>
        <begin position="54"/>
        <end position="235"/>
    </location>
</feature>
<dbReference type="Pfam" id="PF01565">
    <property type="entry name" value="FAD_binding_4"/>
    <property type="match status" value="1"/>
</dbReference>
<dbReference type="InterPro" id="IPR016167">
    <property type="entry name" value="FAD-bd_PCMH_sub1"/>
</dbReference>
<comment type="similarity">
    <text evidence="2">Belongs to the FAD-binding oxidoreductase/transferase type 4 family.</text>
</comment>
<evidence type="ECO:0000256" key="2">
    <source>
        <dbReference type="ARBA" id="ARBA00008000"/>
    </source>
</evidence>
<dbReference type="AlphaFoldDB" id="A0ABC8QFD0"/>
<dbReference type="PROSITE" id="PS51387">
    <property type="entry name" value="FAD_PCMH"/>
    <property type="match status" value="1"/>
</dbReference>
<evidence type="ECO:0000256" key="4">
    <source>
        <dbReference type="ARBA" id="ARBA00022827"/>
    </source>
</evidence>
<name>A0ABC8QFD0_9RALS</name>
<dbReference type="InterPro" id="IPR016164">
    <property type="entry name" value="FAD-linked_Oxase-like_C"/>
</dbReference>
<dbReference type="Gene3D" id="3.30.70.2190">
    <property type="match status" value="1"/>
</dbReference>
<dbReference type="InterPro" id="IPR016169">
    <property type="entry name" value="FAD-bd_PCMH_sub2"/>
</dbReference>
<keyword evidence="7" id="KW-1185">Reference proteome</keyword>
<proteinExistence type="inferred from homology"/>
<gene>
    <name evidence="6" type="ORF">LMG18096_03338</name>
</gene>
<dbReference type="Gene3D" id="3.30.465.10">
    <property type="match status" value="1"/>
</dbReference>
<evidence type="ECO:0000259" key="5">
    <source>
        <dbReference type="PROSITE" id="PS51387"/>
    </source>
</evidence>
<dbReference type="Gene3D" id="3.30.43.10">
    <property type="entry name" value="Uridine Diphospho-n-acetylenolpyruvylglucosamine Reductase, domain 2"/>
    <property type="match status" value="1"/>
</dbReference>
<evidence type="ECO:0000256" key="1">
    <source>
        <dbReference type="ARBA" id="ARBA00001974"/>
    </source>
</evidence>
<dbReference type="InterPro" id="IPR051264">
    <property type="entry name" value="FAD-oxidored/transferase_4"/>
</dbReference>
<dbReference type="SUPFAM" id="SSF55103">
    <property type="entry name" value="FAD-linked oxidases, C-terminal domain"/>
    <property type="match status" value="1"/>
</dbReference>
<dbReference type="GO" id="GO:0016491">
    <property type="term" value="F:oxidoreductase activity"/>
    <property type="evidence" value="ECO:0007669"/>
    <property type="project" value="UniProtKB-KW"/>
</dbReference>
<protein>
    <submittedName>
        <fullName evidence="6">FAD-linked oxidoreductase</fullName>
        <ecNumber evidence="6">1.-.-.-</ecNumber>
    </submittedName>
</protein>
<dbReference type="SUPFAM" id="SSF56176">
    <property type="entry name" value="FAD-binding/transporter-associated domain-like"/>
    <property type="match status" value="1"/>
</dbReference>
<dbReference type="InterPro" id="IPR016166">
    <property type="entry name" value="FAD-bd_PCMH"/>
</dbReference>
<dbReference type="InterPro" id="IPR036318">
    <property type="entry name" value="FAD-bd_PCMH-like_sf"/>
</dbReference>
<dbReference type="PANTHER" id="PTHR43716:SF2">
    <property type="entry name" value="BLL6224 PROTEIN"/>
    <property type="match status" value="1"/>
</dbReference>
<dbReference type="EMBL" id="CATZAT010000007">
    <property type="protein sequence ID" value="CAJ0796983.1"/>
    <property type="molecule type" value="Genomic_DNA"/>
</dbReference>
<accession>A0ABC8QFD0</accession>
<evidence type="ECO:0000313" key="7">
    <source>
        <dbReference type="Proteomes" id="UP001189663"/>
    </source>
</evidence>
<keyword evidence="3" id="KW-0285">Flavoprotein</keyword>
<dbReference type="InterPro" id="IPR016171">
    <property type="entry name" value="Vanillyl_alc_oxidase_C-sub2"/>
</dbReference>
<dbReference type="Gene3D" id="1.10.45.10">
    <property type="entry name" value="Vanillyl-alcohol Oxidase, Chain A, domain 4"/>
    <property type="match status" value="1"/>
</dbReference>
<comment type="cofactor">
    <cofactor evidence="1">
        <name>FAD</name>
        <dbReference type="ChEBI" id="CHEBI:57692"/>
    </cofactor>
</comment>
<organism evidence="6 7">
    <name type="scientific">Ralstonia holmesii</name>
    <dbReference type="NCBI Taxonomy" id="3058602"/>
    <lineage>
        <taxon>Bacteria</taxon>
        <taxon>Pseudomonadati</taxon>
        <taxon>Pseudomonadota</taxon>
        <taxon>Betaproteobacteria</taxon>
        <taxon>Burkholderiales</taxon>
        <taxon>Burkholderiaceae</taxon>
        <taxon>Ralstonia</taxon>
    </lineage>
</organism>
<reference evidence="6 7" key="1">
    <citation type="submission" date="2023-07" db="EMBL/GenBank/DDBJ databases">
        <authorList>
            <person name="Peeters C."/>
        </authorList>
    </citation>
    <scope>NUCLEOTIDE SEQUENCE [LARGE SCALE GENOMIC DNA]</scope>
    <source>
        <strain evidence="6 7">LMG 18096</strain>
    </source>
</reference>
<comment type="caution">
    <text evidence="6">The sequence shown here is derived from an EMBL/GenBank/DDBJ whole genome shotgun (WGS) entry which is preliminary data.</text>
</comment>
<sequence>MHPFARASQALQDVRQPGFETVNLQDELRAIVGANNVIAGADADPYLVDWRGRYKGRAQAVVRPGNTEEVATVMRLCHQHKTPVVTQGGNTGLCGGATLDESGDAIVLSLSRLNTIRAIDIDNDTLVVDAGCTLSTVQEAARNVGRLFPLSLAAEGTCTIGGNLATNAGGTQVLRYGNARDLTLGLEVVTPEGDIWHGLRGLRKDNTGYDLRDLFIGSEGTLGIITGATLKLYPRPAAQRTAMLALDSLDNAIRLLAHAKSGFGPSLTAFEVMAGSVLHDVVRLFPPQRLPFEGPSGEAPYFALLELSDMEGEAHAQAQFETVLGAAMEDGLVLDAAIAENLTQSKAFWHLRESVPLAEANPGKSIKHDVSVPISAIAEFVSAADAALKACFPTMSTIVFGHLGDGNVHYNVSRGADQTEEQVVALTKEVYAIVHDIAHRLGGSISAEHGIGQHKRDELPRYKHAVELRLMRQIKTALDPHNLMNPGKVLPQADAR</sequence>
<dbReference type="InterPro" id="IPR004113">
    <property type="entry name" value="FAD-bd_oxidored_4_C"/>
</dbReference>